<organism evidence="2 3">
    <name type="scientific">Pantoea eucrina</name>
    <dbReference type="NCBI Taxonomy" id="472693"/>
    <lineage>
        <taxon>Bacteria</taxon>
        <taxon>Pseudomonadati</taxon>
        <taxon>Pseudomonadota</taxon>
        <taxon>Gammaproteobacteria</taxon>
        <taxon>Enterobacterales</taxon>
        <taxon>Erwiniaceae</taxon>
        <taxon>Pantoea</taxon>
    </lineage>
</organism>
<keyword evidence="3" id="KW-1185">Reference proteome</keyword>
<dbReference type="RefSeq" id="WP_039380998.1">
    <property type="nucleotide sequence ID" value="NZ_CP083448.1"/>
</dbReference>
<evidence type="ECO:0000313" key="3">
    <source>
        <dbReference type="Proteomes" id="UP000809137"/>
    </source>
</evidence>
<dbReference type="InterPro" id="IPR011051">
    <property type="entry name" value="RmlC_Cupin_sf"/>
</dbReference>
<reference evidence="2 3" key="1">
    <citation type="submission" date="2021-01" db="EMBL/GenBank/DDBJ databases">
        <title>Complete genome sequence of Pantoea eucrina OB49, a heavy metal tolerant bacterium with PGPR potential isolated from wheat in Algeria.</title>
        <authorList>
            <person name="Lekired A."/>
            <person name="Ouzari I.H."/>
        </authorList>
    </citation>
    <scope>NUCLEOTIDE SEQUENCE [LARGE SCALE GENOMIC DNA]</scope>
    <source>
        <strain evidence="2 3">OB49</strain>
    </source>
</reference>
<dbReference type="PANTHER" id="PTHR39193:SF1">
    <property type="entry name" value="5-DEOXY-GLUCURONATE ISOMERASE"/>
    <property type="match status" value="1"/>
</dbReference>
<dbReference type="Pfam" id="PF04962">
    <property type="entry name" value="KduI"/>
    <property type="match status" value="1"/>
</dbReference>
<evidence type="ECO:0000256" key="1">
    <source>
        <dbReference type="ARBA" id="ARBA00023235"/>
    </source>
</evidence>
<sequence>MSLISKAQQPDSSGRIQHVTPQSAGWEYVGFAAYLLKQGETLTLQSGEKELCLVLVAGRASVKTRHAAFAGIGKRMSPFERIPPWSVYVPHHDRAEITAETDLELAVCSAPGHGDLPARLIPPEEVGIEHRGKGRNQRLVHNILPDNKAADSLLVVEVYTGEGATSSWPSHKHDDKASPDETYLEETYYHRFDPEPGFAMQRVYTDDRSLDVCVAPGNRDVVMVPRGYHPVATLAGYDNYYLNVMAGPVRQWKFTWEKDHAWVNSDSYPRSR</sequence>
<protein>
    <submittedName>
        <fullName evidence="2">5-deoxy-glucuronate isomerase</fullName>
        <ecNumber evidence="2">5.3.1.30</ecNumber>
    </submittedName>
</protein>
<keyword evidence="1 2" id="KW-0413">Isomerase</keyword>
<dbReference type="SUPFAM" id="SSF51182">
    <property type="entry name" value="RmlC-like cupins"/>
    <property type="match status" value="1"/>
</dbReference>
<name>A0ABS1Z9J9_9GAMM</name>
<comment type="caution">
    <text evidence="2">The sequence shown here is derived from an EMBL/GenBank/DDBJ whole genome shotgun (WGS) entry which is preliminary data.</text>
</comment>
<dbReference type="GO" id="GO:0102482">
    <property type="term" value="F:5-deoxy-D-glucuronate isomerase activity"/>
    <property type="evidence" value="ECO:0007669"/>
    <property type="project" value="UniProtKB-EC"/>
</dbReference>
<proteinExistence type="predicted"/>
<dbReference type="EC" id="5.3.1.30" evidence="2"/>
<dbReference type="PIRSF" id="PIRSF036628">
    <property type="entry name" value="IolB"/>
    <property type="match status" value="1"/>
</dbReference>
<dbReference type="InterPro" id="IPR024203">
    <property type="entry name" value="Deoxy-glucuronate_isom_IolB"/>
</dbReference>
<accession>A0ABS1Z9J9</accession>
<dbReference type="PANTHER" id="PTHR39193">
    <property type="entry name" value="5-DEOXY-GLUCURONATE ISOMERASE"/>
    <property type="match status" value="1"/>
</dbReference>
<evidence type="ECO:0000313" key="2">
    <source>
        <dbReference type="EMBL" id="MBM0749104.1"/>
    </source>
</evidence>
<dbReference type="EMBL" id="JAFCXS010000016">
    <property type="protein sequence ID" value="MBM0749104.1"/>
    <property type="molecule type" value="Genomic_DNA"/>
</dbReference>
<dbReference type="NCBIfam" id="TIGR04378">
    <property type="entry name" value="myo_inos_iolB"/>
    <property type="match status" value="1"/>
</dbReference>
<gene>
    <name evidence="2" type="primary">iolB</name>
    <name evidence="2" type="ORF">JJB79_17070</name>
</gene>
<dbReference type="InterPro" id="IPR021120">
    <property type="entry name" value="KduI/IolB_isomerase"/>
</dbReference>
<dbReference type="Proteomes" id="UP000809137">
    <property type="component" value="Unassembled WGS sequence"/>
</dbReference>
<dbReference type="Gene3D" id="2.60.120.10">
    <property type="entry name" value="Jelly Rolls"/>
    <property type="match status" value="2"/>
</dbReference>
<dbReference type="GeneID" id="84692742"/>
<dbReference type="InterPro" id="IPR014710">
    <property type="entry name" value="RmlC-like_jellyroll"/>
</dbReference>